<evidence type="ECO:0000259" key="2">
    <source>
        <dbReference type="Pfam" id="PF16761"/>
    </source>
</evidence>
<comment type="caution">
    <text evidence="3">The sequence shown here is derived from an EMBL/GenBank/DDBJ whole genome shotgun (WGS) entry which is preliminary data.</text>
</comment>
<dbReference type="AlphaFoldDB" id="A0A433BWZ8"/>
<feature type="domain" description="Cryptic loci regulator 2 N-terminal" evidence="2">
    <location>
        <begin position="66"/>
        <end position="129"/>
    </location>
</feature>
<reference evidence="3 4" key="1">
    <citation type="journal article" date="2018" name="New Phytol.">
        <title>Phylogenomics of Endogonaceae and evolution of mycorrhizas within Mucoromycota.</title>
        <authorList>
            <person name="Chang Y."/>
            <person name="Desiro A."/>
            <person name="Na H."/>
            <person name="Sandor L."/>
            <person name="Lipzen A."/>
            <person name="Clum A."/>
            <person name="Barry K."/>
            <person name="Grigoriev I.V."/>
            <person name="Martin F.M."/>
            <person name="Stajich J.E."/>
            <person name="Smith M.E."/>
            <person name="Bonito G."/>
            <person name="Spatafora J.W."/>
        </authorList>
    </citation>
    <scope>NUCLEOTIDE SEQUENCE [LARGE SCALE GENOMIC DNA]</scope>
    <source>
        <strain evidence="3 4">GMNB39</strain>
    </source>
</reference>
<dbReference type="Pfam" id="PF16761">
    <property type="entry name" value="Clr2_transil"/>
    <property type="match status" value="1"/>
</dbReference>
<proteinExistence type="predicted"/>
<feature type="region of interest" description="Disordered" evidence="1">
    <location>
        <begin position="1"/>
        <end position="25"/>
    </location>
</feature>
<keyword evidence="4" id="KW-1185">Reference proteome</keyword>
<feature type="compositionally biased region" description="Basic and acidic residues" evidence="1">
    <location>
        <begin position="152"/>
        <end position="191"/>
    </location>
</feature>
<feature type="compositionally biased region" description="Acidic residues" evidence="1">
    <location>
        <begin position="140"/>
        <end position="151"/>
    </location>
</feature>
<gene>
    <name evidence="3" type="ORF">BC936DRAFT_138634</name>
</gene>
<dbReference type="EMBL" id="RBNI01013474">
    <property type="protein sequence ID" value="RUP30850.1"/>
    <property type="molecule type" value="Genomic_DNA"/>
</dbReference>
<protein>
    <recommendedName>
        <fullName evidence="2">Cryptic loci regulator 2 N-terminal domain-containing protein</fullName>
    </recommendedName>
</protein>
<evidence type="ECO:0000313" key="4">
    <source>
        <dbReference type="Proteomes" id="UP000268093"/>
    </source>
</evidence>
<name>A0A433BWZ8_9FUNG</name>
<sequence>MLSNNPRHKQKQSTHPIMIEPPVNSDGTFIHPRRHDLVEHYDPDRMSRLGSMLAIYRREKNTRRTLRELPSGYSWYQRQRESGTSIGQYYLSIYGHPSRPISFVNFQKHIIWLDSESYPDRAYCLCSNCKSVPKRLIQYETEESDESESDTGPERHPAEHPDQLHAENPDDLHAEHPDDLHAEHPDDLHADSKRHHHHTASHVELESNYSYDPDRFEDDHTPSKKIKLNIINIPNGVQIVFSP</sequence>
<evidence type="ECO:0000313" key="3">
    <source>
        <dbReference type="EMBL" id="RUP30850.1"/>
    </source>
</evidence>
<evidence type="ECO:0000256" key="1">
    <source>
        <dbReference type="SAM" id="MobiDB-lite"/>
    </source>
</evidence>
<dbReference type="Proteomes" id="UP000268093">
    <property type="component" value="Unassembled WGS sequence"/>
</dbReference>
<accession>A0A433BWZ8</accession>
<organism evidence="3 4">
    <name type="scientific">Jimgerdemannia flammicorona</name>
    <dbReference type="NCBI Taxonomy" id="994334"/>
    <lineage>
        <taxon>Eukaryota</taxon>
        <taxon>Fungi</taxon>
        <taxon>Fungi incertae sedis</taxon>
        <taxon>Mucoromycota</taxon>
        <taxon>Mucoromycotina</taxon>
        <taxon>Endogonomycetes</taxon>
        <taxon>Endogonales</taxon>
        <taxon>Endogonaceae</taxon>
        <taxon>Jimgerdemannia</taxon>
    </lineage>
</organism>
<feature type="compositionally biased region" description="Basic residues" evidence="1">
    <location>
        <begin position="1"/>
        <end position="12"/>
    </location>
</feature>
<dbReference type="InterPro" id="IPR031915">
    <property type="entry name" value="Clr2_N"/>
</dbReference>
<feature type="region of interest" description="Disordered" evidence="1">
    <location>
        <begin position="140"/>
        <end position="216"/>
    </location>
</feature>